<dbReference type="SUPFAM" id="SSF54928">
    <property type="entry name" value="RNA-binding domain, RBD"/>
    <property type="match status" value="1"/>
</dbReference>
<dbReference type="PANTHER" id="PTHR45904:SF2">
    <property type="entry name" value="TRNA (URACIL-5-)-METHYLTRANSFERASE HOMOLOG A"/>
    <property type="match status" value="1"/>
</dbReference>
<keyword evidence="3 6" id="KW-0949">S-adenosyl-L-methionine</keyword>
<evidence type="ECO:0000256" key="8">
    <source>
        <dbReference type="SAM" id="MobiDB-lite"/>
    </source>
</evidence>
<dbReference type="GO" id="GO:0006396">
    <property type="term" value="P:RNA processing"/>
    <property type="evidence" value="ECO:0007669"/>
    <property type="project" value="InterPro"/>
</dbReference>
<evidence type="ECO:0000256" key="3">
    <source>
        <dbReference type="ARBA" id="ARBA00022691"/>
    </source>
</evidence>
<evidence type="ECO:0000256" key="2">
    <source>
        <dbReference type="ARBA" id="ARBA00022679"/>
    </source>
</evidence>
<feature type="binding site" evidence="6">
    <location>
        <position position="453"/>
    </location>
    <ligand>
        <name>S-adenosyl-L-methionine</name>
        <dbReference type="ChEBI" id="CHEBI:59789"/>
    </ligand>
</feature>
<dbReference type="PROSITE" id="PS51687">
    <property type="entry name" value="SAM_MT_RNA_M5U"/>
    <property type="match status" value="1"/>
</dbReference>
<dbReference type="Gene3D" id="2.40.50.1070">
    <property type="match status" value="1"/>
</dbReference>
<dbReference type="GO" id="GO:0032259">
    <property type="term" value="P:methylation"/>
    <property type="evidence" value="ECO:0007669"/>
    <property type="project" value="UniProtKB-KW"/>
</dbReference>
<dbReference type="InterPro" id="IPR029063">
    <property type="entry name" value="SAM-dependent_MTases_sf"/>
</dbReference>
<feature type="binding site" evidence="6">
    <location>
        <position position="432"/>
    </location>
    <ligand>
        <name>S-adenosyl-L-methionine</name>
        <dbReference type="ChEBI" id="CHEBI:59789"/>
    </ligand>
</feature>
<name>A0A8I6R7H8_CIMLE</name>
<dbReference type="GO" id="GO:0009451">
    <property type="term" value="P:RNA modification"/>
    <property type="evidence" value="ECO:0007669"/>
    <property type="project" value="UniProtKB-ARBA"/>
</dbReference>
<feature type="region of interest" description="Disordered" evidence="8">
    <location>
        <begin position="1"/>
        <end position="45"/>
    </location>
</feature>
<evidence type="ECO:0000256" key="6">
    <source>
        <dbReference type="PROSITE-ProRule" id="PRU01024"/>
    </source>
</evidence>
<dbReference type="CDD" id="cd02440">
    <property type="entry name" value="AdoMet_MTases"/>
    <property type="match status" value="1"/>
</dbReference>
<evidence type="ECO:0000256" key="5">
    <source>
        <dbReference type="ARBA" id="ARBA00047278"/>
    </source>
</evidence>
<feature type="compositionally biased region" description="Basic and acidic residues" evidence="8">
    <location>
        <begin position="12"/>
        <end position="23"/>
    </location>
</feature>
<dbReference type="InterPro" id="IPR045850">
    <property type="entry name" value="TRM2_met"/>
</dbReference>
<evidence type="ECO:0000313" key="9">
    <source>
        <dbReference type="EnsemblMetazoa" id="XP_014240582.1"/>
    </source>
</evidence>
<evidence type="ECO:0000256" key="1">
    <source>
        <dbReference type="ARBA" id="ARBA00022603"/>
    </source>
</evidence>
<dbReference type="Gene3D" id="3.40.50.150">
    <property type="entry name" value="Vaccinia Virus protein VP39"/>
    <property type="match status" value="1"/>
</dbReference>
<dbReference type="GO" id="GO:0030697">
    <property type="term" value="F:tRNA (uracil(54)-C5)-methyltransferase activity, S-adenosyl methionine-dependent"/>
    <property type="evidence" value="ECO:0007669"/>
    <property type="project" value="UniProtKB-EC"/>
</dbReference>
<reference evidence="9" key="1">
    <citation type="submission" date="2022-01" db="UniProtKB">
        <authorList>
            <consortium name="EnsemblMetazoa"/>
        </authorList>
    </citation>
    <scope>IDENTIFICATION</scope>
</reference>
<evidence type="ECO:0000313" key="10">
    <source>
        <dbReference type="Proteomes" id="UP000494040"/>
    </source>
</evidence>
<sequence length="588" mass="66645">MEYQGEEVADCEDGKAMDVKEGADVEMTESQNDDPNKTEPNPFSYVENSAFTSEKYKIVIRGLPKYFSIKDFRKFLNVKLKLNCNKVKMMGRIAGNVAYACFRSEEERDKGLKVINESTWKKRKLNAKLCQPAPDPYITKRLLCKEMKDDLDTVEKQKEALLKSVSPLFSIPYEEQLESKEKCAKKALHQLGIALQKDDILKEWLSEQKANCDGLPCKLLGIQSLKDFTERYRNKCEFSIARNELTGKKTVGFRLGTYASGSVTVVSAEDIKIIPNVMVQATKAFEKFIRQSKYEPYSPKTLTGNWKMLTVRVGTQTDELMLLVGFDPQKLSDDEIKDVKEKIKEFFRQESECLKVDSLYFRLMPRNEKGQKGYSPELLYGKTHIEEILCGLRFRISPESFFQINSRCAELLVKCIKDLANIDKETIVVDVYCGTGTLGLCLANDCKEVFGIEVLEQAVKDAQENAKMNNIQNSTFFTGKADDILTSVLKKANEDAKVVAIVDPPRAGLHKYAVQKLRSAKNLQRFVYLACDAKSALNNFTELGRAPSKTLLGDPFVPVAAIPVDMFPMTNHYELIIFFERLPSKNAS</sequence>
<dbReference type="GO" id="GO:0003723">
    <property type="term" value="F:RNA binding"/>
    <property type="evidence" value="ECO:0007669"/>
    <property type="project" value="TreeGrafter"/>
</dbReference>
<evidence type="ECO:0000256" key="7">
    <source>
        <dbReference type="PROSITE-ProRule" id="PRU10015"/>
    </source>
</evidence>
<dbReference type="InterPro" id="IPR030390">
    <property type="entry name" value="MeTrfase_TrmA_AS"/>
</dbReference>
<feature type="binding site" evidence="6">
    <location>
        <position position="503"/>
    </location>
    <ligand>
        <name>S-adenosyl-L-methionine</name>
        <dbReference type="ChEBI" id="CHEBI:59789"/>
    </ligand>
</feature>
<dbReference type="InterPro" id="IPR035979">
    <property type="entry name" value="RBD_domain_sf"/>
</dbReference>
<organism evidence="9 10">
    <name type="scientific">Cimex lectularius</name>
    <name type="common">Bed bug</name>
    <name type="synonym">Acanthia lectularia</name>
    <dbReference type="NCBI Taxonomy" id="79782"/>
    <lineage>
        <taxon>Eukaryota</taxon>
        <taxon>Metazoa</taxon>
        <taxon>Ecdysozoa</taxon>
        <taxon>Arthropoda</taxon>
        <taxon>Hexapoda</taxon>
        <taxon>Insecta</taxon>
        <taxon>Pterygota</taxon>
        <taxon>Neoptera</taxon>
        <taxon>Paraneoptera</taxon>
        <taxon>Hemiptera</taxon>
        <taxon>Heteroptera</taxon>
        <taxon>Panheteroptera</taxon>
        <taxon>Cimicomorpha</taxon>
        <taxon>Cimicidae</taxon>
        <taxon>Cimex</taxon>
    </lineage>
</organism>
<protein>
    <recommendedName>
        <fullName evidence="4">tRNA (uracil(54)-C(5))-methyltransferase</fullName>
        <ecNumber evidence="4">2.1.1.35</ecNumber>
    </recommendedName>
</protein>
<dbReference type="AlphaFoldDB" id="A0A8I6R7H8"/>
<gene>
    <name evidence="9" type="primary">106661583</name>
</gene>
<comment type="similarity">
    <text evidence="6">Belongs to the class I-like SAM-binding methyltransferase superfamily. RNA M5U methyltransferase family.</text>
</comment>
<feature type="active site" evidence="7">
    <location>
        <position position="531"/>
    </location>
</feature>
<dbReference type="KEGG" id="clec:106661583"/>
<comment type="catalytic activity">
    <reaction evidence="5">
        <text>uridine(54) in tRNA + S-adenosyl-L-methionine = 5-methyluridine(54) in tRNA + S-adenosyl-L-homocysteine + H(+)</text>
        <dbReference type="Rhea" id="RHEA:42712"/>
        <dbReference type="Rhea" id="RHEA-COMP:10167"/>
        <dbReference type="Rhea" id="RHEA-COMP:10193"/>
        <dbReference type="ChEBI" id="CHEBI:15378"/>
        <dbReference type="ChEBI" id="CHEBI:57856"/>
        <dbReference type="ChEBI" id="CHEBI:59789"/>
        <dbReference type="ChEBI" id="CHEBI:65315"/>
        <dbReference type="ChEBI" id="CHEBI:74447"/>
        <dbReference type="EC" id="2.1.1.35"/>
    </reaction>
    <physiologicalReaction direction="left-to-right" evidence="5">
        <dbReference type="Rhea" id="RHEA:42713"/>
    </physiologicalReaction>
</comment>
<dbReference type="InterPro" id="IPR010280">
    <property type="entry name" value="U5_MeTrfase_fam"/>
</dbReference>
<dbReference type="EnsemblMetazoa" id="XM_014385096.2">
    <property type="protein sequence ID" value="XP_014240582.1"/>
    <property type="gene ID" value="LOC106661583"/>
</dbReference>
<dbReference type="PROSITE" id="PS01231">
    <property type="entry name" value="TRMA_2"/>
    <property type="match status" value="1"/>
</dbReference>
<dbReference type="Pfam" id="PF05958">
    <property type="entry name" value="tRNA_U5-meth_tr"/>
    <property type="match status" value="1"/>
</dbReference>
<dbReference type="Proteomes" id="UP000494040">
    <property type="component" value="Unassembled WGS sequence"/>
</dbReference>
<evidence type="ECO:0000256" key="4">
    <source>
        <dbReference type="ARBA" id="ARBA00033763"/>
    </source>
</evidence>
<keyword evidence="10" id="KW-1185">Reference proteome</keyword>
<feature type="binding site" evidence="6">
    <location>
        <position position="403"/>
    </location>
    <ligand>
        <name>S-adenosyl-L-methionine</name>
        <dbReference type="ChEBI" id="CHEBI:59789"/>
    </ligand>
</feature>
<dbReference type="InterPro" id="IPR030391">
    <property type="entry name" value="MeTrfase_TrmA_CS"/>
</dbReference>
<feature type="compositionally biased region" description="Acidic residues" evidence="8">
    <location>
        <begin position="1"/>
        <end position="11"/>
    </location>
</feature>
<keyword evidence="1 6" id="KW-0489">Methyltransferase</keyword>
<dbReference type="OrthoDB" id="10250660at2759"/>
<dbReference type="OMA" id="TPLWNMP"/>
<dbReference type="PROSITE" id="PS01230">
    <property type="entry name" value="TRMA_1"/>
    <property type="match status" value="1"/>
</dbReference>
<dbReference type="SUPFAM" id="SSF53335">
    <property type="entry name" value="S-adenosyl-L-methionine-dependent methyltransferases"/>
    <property type="match status" value="1"/>
</dbReference>
<dbReference type="EC" id="2.1.1.35" evidence="4"/>
<feature type="active site" description="Nucleophile" evidence="6">
    <location>
        <position position="531"/>
    </location>
</feature>
<keyword evidence="2 6" id="KW-0808">Transferase</keyword>
<dbReference type="PANTHER" id="PTHR45904">
    <property type="entry name" value="TRNA (URACIL-5-)-METHYLTRANSFERASE"/>
    <property type="match status" value="1"/>
</dbReference>
<accession>A0A8I6R7H8</accession>
<proteinExistence type="inferred from homology"/>